<proteinExistence type="predicted"/>
<dbReference type="EMBL" id="BLAL01000199">
    <property type="protein sequence ID" value="GES91283.1"/>
    <property type="molecule type" value="Genomic_DNA"/>
</dbReference>
<accession>A0A2Z6QPB2</accession>
<organism evidence="1 3">
    <name type="scientific">Rhizophagus clarus</name>
    <dbReference type="NCBI Taxonomy" id="94130"/>
    <lineage>
        <taxon>Eukaryota</taxon>
        <taxon>Fungi</taxon>
        <taxon>Fungi incertae sedis</taxon>
        <taxon>Mucoromycota</taxon>
        <taxon>Glomeromycotina</taxon>
        <taxon>Glomeromycetes</taxon>
        <taxon>Glomerales</taxon>
        <taxon>Glomeraceae</taxon>
        <taxon>Rhizophagus</taxon>
    </lineage>
</organism>
<sequence length="109" mass="12706">MVIGTLTPDENSEDKLLVTFLQSCDRSIISVPRIRIRLLHPSKNAKGIHFVNHEWTNFLDMSIYNHSNSIETDHSLASTKESELTVRLASRILLQYPNNEHKGFRWIYR</sequence>
<evidence type="ECO:0000313" key="2">
    <source>
        <dbReference type="EMBL" id="GES91283.1"/>
    </source>
</evidence>
<dbReference type="AlphaFoldDB" id="A0A2Z6QPB2"/>
<reference evidence="2" key="2">
    <citation type="submission" date="2019-10" db="EMBL/GenBank/DDBJ databases">
        <title>Conservation and host-specific expression of non-tandemly repeated heterogenous ribosome RNA gene in arbuscular mycorrhizal fungi.</title>
        <authorList>
            <person name="Maeda T."/>
            <person name="Kobayashi Y."/>
            <person name="Nakagawa T."/>
            <person name="Ezawa T."/>
            <person name="Yamaguchi K."/>
            <person name="Bino T."/>
            <person name="Nishimoto Y."/>
            <person name="Shigenobu S."/>
            <person name="Kawaguchi M."/>
        </authorList>
    </citation>
    <scope>NUCLEOTIDE SEQUENCE</scope>
    <source>
        <strain evidence="2">HR1</strain>
    </source>
</reference>
<comment type="caution">
    <text evidence="1">The sequence shown here is derived from an EMBL/GenBank/DDBJ whole genome shotgun (WGS) entry which is preliminary data.</text>
</comment>
<keyword evidence="3" id="KW-1185">Reference proteome</keyword>
<evidence type="ECO:0000313" key="3">
    <source>
        <dbReference type="Proteomes" id="UP000247702"/>
    </source>
</evidence>
<dbReference type="Proteomes" id="UP000615446">
    <property type="component" value="Unassembled WGS sequence"/>
</dbReference>
<name>A0A2Z6QPB2_9GLOM</name>
<evidence type="ECO:0000313" key="1">
    <source>
        <dbReference type="EMBL" id="GBB91910.1"/>
    </source>
</evidence>
<dbReference type="EMBL" id="BEXD01001043">
    <property type="protein sequence ID" value="GBB91910.1"/>
    <property type="molecule type" value="Genomic_DNA"/>
</dbReference>
<dbReference type="Proteomes" id="UP000247702">
    <property type="component" value="Unassembled WGS sequence"/>
</dbReference>
<gene>
    <name evidence="2" type="ORF">RCL2_001811400</name>
    <name evidence="1" type="ORF">RclHR1_19370001</name>
</gene>
<protein>
    <submittedName>
        <fullName evidence="1">Uncharacterized protein</fullName>
    </submittedName>
</protein>
<reference evidence="1 3" key="1">
    <citation type="submission" date="2017-11" db="EMBL/GenBank/DDBJ databases">
        <title>The genome of Rhizophagus clarus HR1 reveals common genetic basis of auxotrophy among arbuscular mycorrhizal fungi.</title>
        <authorList>
            <person name="Kobayashi Y."/>
        </authorList>
    </citation>
    <scope>NUCLEOTIDE SEQUENCE [LARGE SCALE GENOMIC DNA]</scope>
    <source>
        <strain evidence="1 3">HR1</strain>
    </source>
</reference>